<dbReference type="OrthoDB" id="424824at2759"/>
<feature type="region of interest" description="Disordered" evidence="1">
    <location>
        <begin position="53"/>
        <end position="87"/>
    </location>
</feature>
<organism evidence="4 5">
    <name type="scientific">Symbiodinium microadriaticum</name>
    <name type="common">Dinoflagellate</name>
    <name type="synonym">Zooxanthella microadriatica</name>
    <dbReference type="NCBI Taxonomy" id="2951"/>
    <lineage>
        <taxon>Eukaryota</taxon>
        <taxon>Sar</taxon>
        <taxon>Alveolata</taxon>
        <taxon>Dinophyceae</taxon>
        <taxon>Suessiales</taxon>
        <taxon>Symbiodiniaceae</taxon>
        <taxon>Symbiodinium</taxon>
    </lineage>
</organism>
<evidence type="ECO:0000259" key="3">
    <source>
        <dbReference type="Pfam" id="PF10021"/>
    </source>
</evidence>
<dbReference type="InterPro" id="IPR019261">
    <property type="entry name" value="PARG_cat_microbial"/>
</dbReference>
<reference evidence="4 5" key="1">
    <citation type="submission" date="2016-02" db="EMBL/GenBank/DDBJ databases">
        <title>Genome analysis of coral dinoflagellate symbionts highlights evolutionary adaptations to a symbiotic lifestyle.</title>
        <authorList>
            <person name="Aranda M."/>
            <person name="Li Y."/>
            <person name="Liew Y.J."/>
            <person name="Baumgarten S."/>
            <person name="Simakov O."/>
            <person name="Wilson M."/>
            <person name="Piel J."/>
            <person name="Ashoor H."/>
            <person name="Bougouffa S."/>
            <person name="Bajic V.B."/>
            <person name="Ryu T."/>
            <person name="Ravasi T."/>
            <person name="Bayer T."/>
            <person name="Micklem G."/>
            <person name="Kim H."/>
            <person name="Bhak J."/>
            <person name="Lajeunesse T.C."/>
            <person name="Voolstra C.R."/>
        </authorList>
    </citation>
    <scope>NUCLEOTIDE SEQUENCE [LARGE SCALE GENOMIC DNA]</scope>
    <source>
        <strain evidence="4 5">CCMP2467</strain>
    </source>
</reference>
<dbReference type="Pfam" id="PF09758">
    <property type="entry name" value="FPL"/>
    <property type="match status" value="1"/>
</dbReference>
<feature type="compositionally biased region" description="Low complexity" evidence="1">
    <location>
        <begin position="53"/>
        <end position="73"/>
    </location>
</feature>
<dbReference type="InterPro" id="IPR029063">
    <property type="entry name" value="SAM-dependent_MTases_sf"/>
</dbReference>
<dbReference type="EMBL" id="LSRX01001335">
    <property type="protein sequence ID" value="OLP80890.1"/>
    <property type="molecule type" value="Genomic_DNA"/>
</dbReference>
<dbReference type="PANTHER" id="PTHR35596:SF1">
    <property type="entry name" value="MICROBIAL-TYPE PARG CATALYTIC DOMAIN-CONTAINING PROTEIN"/>
    <property type="match status" value="1"/>
</dbReference>
<dbReference type="InterPro" id="IPR019155">
    <property type="entry name" value="CLEC16A/TT9_N"/>
</dbReference>
<dbReference type="SUPFAM" id="SSF53335">
    <property type="entry name" value="S-adenosyl-L-methionine-dependent methyltransferases"/>
    <property type="match status" value="1"/>
</dbReference>
<proteinExistence type="predicted"/>
<dbReference type="NCBIfam" id="TIGR02452">
    <property type="entry name" value="TIGR02452 family protein"/>
    <property type="match status" value="1"/>
</dbReference>
<protein>
    <submittedName>
        <fullName evidence="4">Protein CLEC16A</fullName>
    </submittedName>
</protein>
<dbReference type="SUPFAM" id="SSF52949">
    <property type="entry name" value="Macro domain-like"/>
    <property type="match status" value="1"/>
</dbReference>
<dbReference type="Gene3D" id="3.40.220.10">
    <property type="entry name" value="Leucine Aminopeptidase, subunit E, domain 1"/>
    <property type="match status" value="1"/>
</dbReference>
<dbReference type="Proteomes" id="UP000186817">
    <property type="component" value="Unassembled WGS sequence"/>
</dbReference>
<dbReference type="Pfam" id="PF10021">
    <property type="entry name" value="PARG_cat_microb"/>
    <property type="match status" value="1"/>
</dbReference>
<name>A0A1Q9CD86_SYMMI</name>
<feature type="domain" description="FPL" evidence="2">
    <location>
        <begin position="1253"/>
        <end position="1420"/>
    </location>
</feature>
<dbReference type="Gene3D" id="3.40.50.150">
    <property type="entry name" value="Vaccinia Virus protein VP39"/>
    <property type="match status" value="1"/>
</dbReference>
<gene>
    <name evidence="4" type="primary">Clec16a</name>
    <name evidence="4" type="ORF">AK812_SmicGene38638</name>
</gene>
<keyword evidence="5" id="KW-1185">Reference proteome</keyword>
<evidence type="ECO:0000259" key="2">
    <source>
        <dbReference type="Pfam" id="PF09758"/>
    </source>
</evidence>
<feature type="domain" description="Microbial-type PARG catalytic" evidence="3">
    <location>
        <begin position="1777"/>
        <end position="1856"/>
    </location>
</feature>
<accession>A0A1Q9CD86</accession>
<dbReference type="InterPro" id="IPR012664">
    <property type="entry name" value="CHP02452"/>
</dbReference>
<sequence length="2317" mass="257096">MNILLRSGIMLIQLRKDEAARPHFESTAAENHWLRREVTSKLLHAWLAGEGTSMASTRAPTPATSTPGSAGASQDKQIPSEVPSDTNSEVRCPIIGRVTDTTASFLVEVAEEIDININVVQVYGYMDQHTHELTLMGTQKEWLHQPPLVSLELKRTWFSQGMAVCTAQRVRPGSPVTFQLQKLEPETPYMVFISNVPEAELLTPLRFRTMPARVESLRLVVIGDYAASNKSTAPLDDENNSDPWQHLHHMVSRGAEVQVGLHVGRTFAAQMYEQIRGSLVEHQSFCEGPKQAMLREARARLREAYRTTLGGNEHFRKLLCEICSNISVFIPPLDLQTLLNKTDDLQAKPEFSASLQLGDIQELLCLSLEVYREYQRAMWDGSWHYGLDVRQLGRGWHQEPVPDADVENEEVDASTLEFLVEAGKASSDSVEEWHIHRYGLISILVLDTKGNAMTAALTSTQPSSVLSQRQWAAVDEVLADEAVQVLLLVADSPLALEEDSSRRTHLHAAGHDLPLTTCLSMLVAVSENEKYSTASVLASVRTAVGSVHPRTLDRRLEEAVDHNSDSWLSVEALAHSVVPEELVKEILFDSVMQEDYRHLMPGLDLNSKDMTAQMLSWQTPSLAWGQRLPVEVRDHMEAVQRRACEKCASPGCCEPQRWCWWLHERLTKLVDETGKQVNLYYDLQNRKYEKLQDAAFFWGSPMLLPPFLAALRIHEDVSRFLAFLFSRHASSPRLHRCLDTKWGAVLRSGYVTMVENQEELSKQVAKIFWEIGATSRFTNFRWITTSEQMMPVREGWQLIFNGFIAMRRSLGFLRLTRHRLGLLRPQHVDSDSDHLLPKEGGEYDTWELRRSLFQDDRKFTDKMVLRFLIRKDDTVGDFGAFKGSYAAWLNDTGLVQVMAYDGIANVTSVTGGIVQHQNLGQPFDLGRRFDWVMSLEVGEHLPSTAASTFLSNIRRHAVKGAVISWGTPDFPSVHHPNLLTEEESTRLIERHGFQQQKDLTRQLRSAAELEWLKQTIAVYHTKDWSDDERQNSSSSNPMILSWRDSRQEQSSLLQKLFQWKLSQYPCREVIVINGGAGFSTTGDLRDSRLGLSIPVIFAGVVEGQTSCHGWQLTGEVPGGRFKYSYRQPSPDKWGLHFLDIDLGTSQRPAVDISLVTGPLPQPHAPRAAQRGVVHEKNVQSPPLPTHAASHAMFCSAGCAPPKRSSLREPLRGPAGCSETALSDSLQSIRLRLEAVAFGHRHKRIDVPALVEEIRRATASLVWCETNDDSLFSLFCEHCMLPGFVAALRAEAVPVVVKLQILQSLSILVQNAQRDTSLIYLLSQGMLNDFFDDPPDSMDEESMAYFVTLLKGIALRLDGELGLLCLATCRSTESKSSGGYVADSGRREAALRMPIFDRAVQLIDHADQMVQTSARNATLRMLSIDAPAVRAAMEGTAAGILAPELADVASRLRDGVSFSDGLKLDDAKAQPAALTSLLDFVGDLLFLGIPPLTAAIEREGFSAEGGRAAWQGPLMLLHQAENHPAVRVFEKPVEGATVIAEIANGSLLHALAVSGNFVSICWKGIDGWIGRKSLRMLDVPPGILTDDIGVDMLAEVQDVAQAPAKQVAQAQGLELVNFGVCSCDVGQAFCAGSFCAATWPQSQGGAMAALFEICKCCLGRQKEAKQVEYRGRDGDLAEESGGGKLGGDCAVGSDGYDVETRSLEDLARSPHDAARWRQDFQSAGDGKKNPNMCRIRGLRQLVWLQTEKELIRLEKEEPQKLGQVGTIPFEVRDCSQADGQEDLQITKVEVMECDMLDKAGDFAKQGCTVAVLNMASSSSPGGGFRFGAGAQEENMYRRSDLYRFLEPYKGSLYPIKPDACLLSTNVTILRGPEKEGYPFLVPSFEATIITCAALRNPALTTDRKYKYAEDEESMRQKVRVILRGAEKAGCDACVLSAFGCGAFGNPPEEVARLFREEIATVKLQKVCFCIFNDHNAGRAHNPQGNYFPFKKAFEHDAGNATDLCMSVRGLLLVALAELRASGAFADCAVGDLVWAPTDGWKRGRVLRRAPGEIQVQWMEAPFAGSNTTLPPLELRARFGGLCARAALCLFGRVGNLRGKFDEEGSTEEALEIAAASVWEHVVRANADLRWDVFAHTWDEDLASAIHQAYMPVALKADPQPEHLPTEGLEERSKDVESFGETFRRSVELKSIKEAEEGFRYDLVVLMRYDVLFRSPLRLRPAVGSSALWTGYWCSIHAEDLAVREVVLTHHRSVSDVRYKTSGVYAPSQFATVGLHDFWFAASSRSMDVFASWGSAVPALRAHFGLVSADLPVETYRSA</sequence>
<evidence type="ECO:0000313" key="5">
    <source>
        <dbReference type="Proteomes" id="UP000186817"/>
    </source>
</evidence>
<comment type="caution">
    <text evidence="4">The sequence shown here is derived from an EMBL/GenBank/DDBJ whole genome shotgun (WGS) entry which is preliminary data.</text>
</comment>
<dbReference type="InterPro" id="IPR043472">
    <property type="entry name" value="Macro_dom-like"/>
</dbReference>
<evidence type="ECO:0000256" key="1">
    <source>
        <dbReference type="SAM" id="MobiDB-lite"/>
    </source>
</evidence>
<evidence type="ECO:0000313" key="4">
    <source>
        <dbReference type="EMBL" id="OLP80890.1"/>
    </source>
</evidence>
<dbReference type="PANTHER" id="PTHR35596">
    <property type="entry name" value="DUF2263 DOMAIN-CONTAINING PROTEIN"/>
    <property type="match status" value="1"/>
</dbReference>